<evidence type="ECO:0000313" key="1">
    <source>
        <dbReference type="EMBL" id="CAG8491865.1"/>
    </source>
</evidence>
<reference evidence="1" key="1">
    <citation type="submission" date="2021-06" db="EMBL/GenBank/DDBJ databases">
        <authorList>
            <person name="Kallberg Y."/>
            <person name="Tangrot J."/>
            <person name="Rosling A."/>
        </authorList>
    </citation>
    <scope>NUCLEOTIDE SEQUENCE</scope>
    <source>
        <strain evidence="1">MA453B</strain>
    </source>
</reference>
<gene>
    <name evidence="1" type="ORF">DERYTH_LOCUS2453</name>
</gene>
<protein>
    <submittedName>
        <fullName evidence="1">6661_t:CDS:1</fullName>
    </submittedName>
</protein>
<name>A0A9N8WJJ6_9GLOM</name>
<sequence length="117" mass="13696">MENPEQITILTRSSSLNVEINSQPDNPPTYEEAVANTSPQVESWSTKSTDDKEDFLETTLPTIEFENQFSVIDLKFYIRYKEYLDNKLPQPFSCWNVIVGTCYYIEEKVMRMILNLQ</sequence>
<proteinExistence type="predicted"/>
<accession>A0A9N8WJJ6</accession>
<dbReference type="EMBL" id="CAJVPY010000785">
    <property type="protein sequence ID" value="CAG8491865.1"/>
    <property type="molecule type" value="Genomic_DNA"/>
</dbReference>
<dbReference type="AlphaFoldDB" id="A0A9N8WJJ6"/>
<comment type="caution">
    <text evidence="1">The sequence shown here is derived from an EMBL/GenBank/DDBJ whole genome shotgun (WGS) entry which is preliminary data.</text>
</comment>
<keyword evidence="2" id="KW-1185">Reference proteome</keyword>
<dbReference type="Proteomes" id="UP000789405">
    <property type="component" value="Unassembled WGS sequence"/>
</dbReference>
<organism evidence="1 2">
    <name type="scientific">Dentiscutata erythropus</name>
    <dbReference type="NCBI Taxonomy" id="1348616"/>
    <lineage>
        <taxon>Eukaryota</taxon>
        <taxon>Fungi</taxon>
        <taxon>Fungi incertae sedis</taxon>
        <taxon>Mucoromycota</taxon>
        <taxon>Glomeromycotina</taxon>
        <taxon>Glomeromycetes</taxon>
        <taxon>Diversisporales</taxon>
        <taxon>Gigasporaceae</taxon>
        <taxon>Dentiscutata</taxon>
    </lineage>
</organism>
<evidence type="ECO:0000313" key="2">
    <source>
        <dbReference type="Proteomes" id="UP000789405"/>
    </source>
</evidence>